<dbReference type="Gene3D" id="3.40.50.300">
    <property type="entry name" value="P-loop containing nucleotide triphosphate hydrolases"/>
    <property type="match status" value="1"/>
</dbReference>
<evidence type="ECO:0000256" key="6">
    <source>
        <dbReference type="ARBA" id="ARBA00022806"/>
    </source>
</evidence>
<keyword evidence="2" id="KW-0639">Primosome</keyword>
<dbReference type="PROSITE" id="PS51199">
    <property type="entry name" value="SF4_HELICASE"/>
    <property type="match status" value="1"/>
</dbReference>
<keyword evidence="8" id="KW-0238">DNA-binding</keyword>
<dbReference type="InterPro" id="IPR016136">
    <property type="entry name" value="DNA_helicase_N/primase_C"/>
</dbReference>
<dbReference type="GO" id="GO:0016787">
    <property type="term" value="F:hydrolase activity"/>
    <property type="evidence" value="ECO:0007669"/>
    <property type="project" value="UniProtKB-KW"/>
</dbReference>
<dbReference type="InterPro" id="IPR007693">
    <property type="entry name" value="DNA_helicase_DnaB-like_N"/>
</dbReference>
<dbReference type="InterPro" id="IPR003593">
    <property type="entry name" value="AAA+_ATPase"/>
</dbReference>
<dbReference type="EMBL" id="LJFO01000003">
    <property type="protein sequence ID" value="KPG14296.1"/>
    <property type="molecule type" value="Genomic_DNA"/>
</dbReference>
<protein>
    <recommendedName>
        <fullName evidence="10">DNA 5'-3' helicase</fullName>
        <ecNumber evidence="10">5.6.2.3</ecNumber>
    </recommendedName>
</protein>
<feature type="domain" description="SF4 helicase" evidence="12">
    <location>
        <begin position="171"/>
        <end position="423"/>
    </location>
</feature>
<reference evidence="14 15" key="1">
    <citation type="submission" date="2015-09" db="EMBL/GenBank/DDBJ databases">
        <title>Genome Sequences of Mycobacterium immunogenum Isolates, Recuperated from a Chloraminated Drinking Water Distribution System Simulator Subjected to Episodes of Nitrification.</title>
        <authorList>
            <person name="Gomez-Alvarez V."/>
            <person name="Revetta R.P."/>
        </authorList>
    </citation>
    <scope>NUCLEOTIDE SEQUENCE [LARGE SCALE GENOMIC DNA]</scope>
    <source>
        <strain evidence="14 15">H008</strain>
    </source>
</reference>
<dbReference type="InterPro" id="IPR027417">
    <property type="entry name" value="P-loop_NTPase"/>
</dbReference>
<evidence type="ECO:0000256" key="11">
    <source>
        <dbReference type="ARBA" id="ARBA00048954"/>
    </source>
</evidence>
<accession>A0A7V8RXE5</accession>
<evidence type="ECO:0000256" key="9">
    <source>
        <dbReference type="ARBA" id="ARBA00023235"/>
    </source>
</evidence>
<evidence type="ECO:0000256" key="7">
    <source>
        <dbReference type="ARBA" id="ARBA00022840"/>
    </source>
</evidence>
<organism evidence="14 15">
    <name type="scientific">Mycobacteroides immunogenum</name>
    <dbReference type="NCBI Taxonomy" id="83262"/>
    <lineage>
        <taxon>Bacteria</taxon>
        <taxon>Bacillati</taxon>
        <taxon>Actinomycetota</taxon>
        <taxon>Actinomycetes</taxon>
        <taxon>Mycobacteriales</taxon>
        <taxon>Mycobacteriaceae</taxon>
        <taxon>Mycobacteroides</taxon>
    </lineage>
</organism>
<dbReference type="SMART" id="SM00382">
    <property type="entry name" value="AAA"/>
    <property type="match status" value="1"/>
</dbReference>
<dbReference type="EMBL" id="LJFO01000003">
    <property type="protein sequence ID" value="KPG14366.1"/>
    <property type="molecule type" value="Genomic_DNA"/>
</dbReference>
<evidence type="ECO:0000256" key="8">
    <source>
        <dbReference type="ARBA" id="ARBA00023125"/>
    </source>
</evidence>
<keyword evidence="3" id="KW-0235">DNA replication</keyword>
<evidence type="ECO:0000256" key="4">
    <source>
        <dbReference type="ARBA" id="ARBA00022741"/>
    </source>
</evidence>
<keyword evidence="9" id="KW-0413">Isomerase</keyword>
<dbReference type="RefSeq" id="WP_054173063.1">
    <property type="nucleotide sequence ID" value="NZ_LJFO01000003.1"/>
</dbReference>
<dbReference type="GO" id="GO:0005829">
    <property type="term" value="C:cytosol"/>
    <property type="evidence" value="ECO:0007669"/>
    <property type="project" value="TreeGrafter"/>
</dbReference>
<dbReference type="EC" id="5.6.2.3" evidence="10"/>
<evidence type="ECO:0000256" key="3">
    <source>
        <dbReference type="ARBA" id="ARBA00022705"/>
    </source>
</evidence>
<comment type="similarity">
    <text evidence="1">Belongs to the helicase family. DnaB subfamily.</text>
</comment>
<dbReference type="GO" id="GO:0043139">
    <property type="term" value="F:5'-3' DNA helicase activity"/>
    <property type="evidence" value="ECO:0007669"/>
    <property type="project" value="UniProtKB-EC"/>
</dbReference>
<dbReference type="SUPFAM" id="SSF48024">
    <property type="entry name" value="N-terminal domain of DnaB helicase"/>
    <property type="match status" value="1"/>
</dbReference>
<evidence type="ECO:0000259" key="12">
    <source>
        <dbReference type="PROSITE" id="PS51199"/>
    </source>
</evidence>
<dbReference type="Proteomes" id="UP000037843">
    <property type="component" value="Unassembled WGS sequence"/>
</dbReference>
<evidence type="ECO:0000313" key="14">
    <source>
        <dbReference type="EMBL" id="KPG14366.1"/>
    </source>
</evidence>
<evidence type="ECO:0000256" key="2">
    <source>
        <dbReference type="ARBA" id="ARBA00022515"/>
    </source>
</evidence>
<dbReference type="PANTHER" id="PTHR30153:SF2">
    <property type="entry name" value="REPLICATIVE DNA HELICASE"/>
    <property type="match status" value="1"/>
</dbReference>
<evidence type="ECO:0000313" key="13">
    <source>
        <dbReference type="EMBL" id="KPG14296.1"/>
    </source>
</evidence>
<keyword evidence="5" id="KW-0378">Hydrolase</keyword>
<dbReference type="GO" id="GO:1990077">
    <property type="term" value="C:primosome complex"/>
    <property type="evidence" value="ECO:0007669"/>
    <property type="project" value="UniProtKB-KW"/>
</dbReference>
<evidence type="ECO:0000256" key="1">
    <source>
        <dbReference type="ARBA" id="ARBA00008428"/>
    </source>
</evidence>
<keyword evidence="7" id="KW-0067">ATP-binding</keyword>
<gene>
    <name evidence="13" type="ORF">AN908_06925</name>
    <name evidence="14" type="ORF">AN908_07390</name>
</gene>
<comment type="caution">
    <text evidence="14">The sequence shown here is derived from an EMBL/GenBank/DDBJ whole genome shotgun (WGS) entry which is preliminary data.</text>
</comment>
<sequence>MTEDFGPQPPNDEAAEQSVLGAMLLSEKVIPDIVSKLNGEDFYRPNHQRIFEAIVELWAGSEPVDPTTVAHKLDARGLLSRVGGGPYLHTLYSMVPTAANGAYYAGIVVGKARLRRVMELGIRLQQTAMTPASGSNDVDELLAQAGVFFRELDQPAEGGMWFSQMIEDWRAEENIPPIPTPWDGLNDRLNGGLRRGGLYSICGRPGRGKTAVALNLAAFLAERDYRVGVVSLEMSKSELTRRMLACGAGVQFSRLLRDRLDLEDERRIQEYIDSNGSMPFFCEDQPAQTVEQVIATLRANGPFDLMVVDYLQLIRGTDMKAAKHSQIAHISESLKIAAREMNAVMVAPTQLNRNGVGKDGKERAPVMSDIGEGGSIERDCDGVFLLHQEEGEDDEVNMILGKVRSGSVGNVRLRFDKHYQRVT</sequence>
<comment type="catalytic activity">
    <reaction evidence="11">
        <text>ATP + H2O = ADP + phosphate + H(+)</text>
        <dbReference type="Rhea" id="RHEA:13065"/>
        <dbReference type="ChEBI" id="CHEBI:15377"/>
        <dbReference type="ChEBI" id="CHEBI:15378"/>
        <dbReference type="ChEBI" id="CHEBI:30616"/>
        <dbReference type="ChEBI" id="CHEBI:43474"/>
        <dbReference type="ChEBI" id="CHEBI:456216"/>
        <dbReference type="EC" id="5.6.2.3"/>
    </reaction>
</comment>
<dbReference type="AlphaFoldDB" id="A0A7V8RXE5"/>
<dbReference type="Pfam" id="PF03796">
    <property type="entry name" value="DnaB_C"/>
    <property type="match status" value="1"/>
</dbReference>
<dbReference type="Pfam" id="PF00772">
    <property type="entry name" value="DnaB"/>
    <property type="match status" value="1"/>
</dbReference>
<evidence type="ECO:0000256" key="10">
    <source>
        <dbReference type="ARBA" id="ARBA00044969"/>
    </source>
</evidence>
<evidence type="ECO:0000313" key="15">
    <source>
        <dbReference type="Proteomes" id="UP000037843"/>
    </source>
</evidence>
<keyword evidence="4" id="KW-0547">Nucleotide-binding</keyword>
<dbReference type="PANTHER" id="PTHR30153">
    <property type="entry name" value="REPLICATIVE DNA HELICASE DNAB"/>
    <property type="match status" value="1"/>
</dbReference>
<dbReference type="GO" id="GO:0006269">
    <property type="term" value="P:DNA replication, synthesis of primer"/>
    <property type="evidence" value="ECO:0007669"/>
    <property type="project" value="UniProtKB-KW"/>
</dbReference>
<dbReference type="InterPro" id="IPR007694">
    <property type="entry name" value="DNA_helicase_DnaB-like_C"/>
</dbReference>
<dbReference type="Gene3D" id="1.10.860.10">
    <property type="entry name" value="DNAb Helicase, Chain A"/>
    <property type="match status" value="1"/>
</dbReference>
<dbReference type="GO" id="GO:0005524">
    <property type="term" value="F:ATP binding"/>
    <property type="evidence" value="ECO:0007669"/>
    <property type="project" value="UniProtKB-KW"/>
</dbReference>
<dbReference type="SUPFAM" id="SSF52540">
    <property type="entry name" value="P-loop containing nucleoside triphosphate hydrolases"/>
    <property type="match status" value="1"/>
</dbReference>
<dbReference type="GO" id="GO:0003677">
    <property type="term" value="F:DNA binding"/>
    <property type="evidence" value="ECO:0007669"/>
    <property type="project" value="UniProtKB-KW"/>
</dbReference>
<keyword evidence="6" id="KW-0347">Helicase</keyword>
<evidence type="ECO:0000256" key="5">
    <source>
        <dbReference type="ARBA" id="ARBA00022801"/>
    </source>
</evidence>
<proteinExistence type="inferred from homology"/>
<dbReference type="InterPro" id="IPR036185">
    <property type="entry name" value="DNA_heli_DnaB-like_N_sf"/>
</dbReference>
<name>A0A7V8RXE5_9MYCO</name>